<evidence type="ECO:0000256" key="9">
    <source>
        <dbReference type="HAMAP-Rule" id="MF_00916"/>
    </source>
</evidence>
<dbReference type="GO" id="GO:0008616">
    <property type="term" value="P:tRNA queuosine(34) biosynthetic process"/>
    <property type="evidence" value="ECO:0007669"/>
    <property type="project" value="UniProtKB-UniRule"/>
</dbReference>
<feature type="binding site" evidence="9">
    <location>
        <position position="220"/>
    </location>
    <ligand>
        <name>cob(II)alamin</name>
        <dbReference type="ChEBI" id="CHEBI:16304"/>
    </ligand>
</feature>
<dbReference type="InterPro" id="IPR004453">
    <property type="entry name" value="QueG"/>
</dbReference>
<dbReference type="PANTHER" id="PTHR30002">
    <property type="entry name" value="EPOXYQUEUOSINE REDUCTASE"/>
    <property type="match status" value="1"/>
</dbReference>
<dbReference type="FunFam" id="3.30.70.20:FF:000037">
    <property type="entry name" value="Epoxyqueuosine reductase"/>
    <property type="match status" value="1"/>
</dbReference>
<proteinExistence type="inferred from homology"/>
<evidence type="ECO:0000256" key="1">
    <source>
        <dbReference type="ARBA" id="ARBA00022485"/>
    </source>
</evidence>
<evidence type="ECO:0000256" key="8">
    <source>
        <dbReference type="ARBA" id="ARBA00023014"/>
    </source>
</evidence>
<protein>
    <recommendedName>
        <fullName evidence="9">Epoxyqueuosine reductase</fullName>
        <ecNumber evidence="9">1.17.99.6</ecNumber>
    </recommendedName>
    <alternativeName>
        <fullName evidence="9">Queuosine biosynthesis protein QueG</fullName>
    </alternativeName>
</protein>
<feature type="binding site" evidence="9">
    <location>
        <position position="302"/>
    </location>
    <ligand>
        <name>tRNA</name>
        <dbReference type="ChEBI" id="CHEBI:17843"/>
    </ligand>
</feature>
<evidence type="ECO:0000313" key="11">
    <source>
        <dbReference type="EMBL" id="MBM7591146.1"/>
    </source>
</evidence>
<evidence type="ECO:0000313" key="12">
    <source>
        <dbReference type="Proteomes" id="UP000717624"/>
    </source>
</evidence>
<keyword evidence="9" id="KW-0846">Cobalamin</keyword>
<keyword evidence="5 9" id="KW-0671">Queuosine biosynthesis</keyword>
<comment type="similarity">
    <text evidence="9">Belongs to the QueG family.</text>
</comment>
<dbReference type="SMART" id="SM00567">
    <property type="entry name" value="EZ_HEAT"/>
    <property type="match status" value="2"/>
</dbReference>
<evidence type="ECO:0000256" key="2">
    <source>
        <dbReference type="ARBA" id="ARBA00022490"/>
    </source>
</evidence>
<feature type="binding site" evidence="9">
    <location>
        <position position="192"/>
    </location>
    <ligand>
        <name>[4Fe-4S] cluster</name>
        <dbReference type="ChEBI" id="CHEBI:49883"/>
        <label>1</label>
    </ligand>
</feature>
<comment type="subcellular location">
    <subcellularLocation>
        <location evidence="9">Cytoplasm</location>
    </subcellularLocation>
</comment>
<dbReference type="AlphaFoldDB" id="A0A938Y0K6"/>
<comment type="caution">
    <text evidence="9">Lacks conserved residue(s) required for the propagation of feature annotation.</text>
</comment>
<comment type="subunit">
    <text evidence="9">Monomer.</text>
</comment>
<feature type="binding site" evidence="9">
    <location>
        <begin position="244"/>
        <end position="245"/>
    </location>
    <ligand>
        <name>cob(II)alamin</name>
        <dbReference type="ChEBI" id="CHEBI:16304"/>
    </ligand>
</feature>
<dbReference type="InterPro" id="IPR017896">
    <property type="entry name" value="4Fe4S_Fe-S-bd"/>
</dbReference>
<dbReference type="GO" id="GO:0051539">
    <property type="term" value="F:4 iron, 4 sulfur cluster binding"/>
    <property type="evidence" value="ECO:0007669"/>
    <property type="project" value="UniProtKB-KW"/>
</dbReference>
<evidence type="ECO:0000259" key="10">
    <source>
        <dbReference type="PROSITE" id="PS51379"/>
    </source>
</evidence>
<keyword evidence="2 9" id="KW-0963">Cytoplasm</keyword>
<feature type="binding site" evidence="9">
    <location>
        <position position="159"/>
    </location>
    <ligand>
        <name>cob(II)alamin</name>
        <dbReference type="ChEBI" id="CHEBI:16304"/>
    </ligand>
</feature>
<accession>A0A938Y0K6</accession>
<dbReference type="PANTHER" id="PTHR30002:SF4">
    <property type="entry name" value="EPOXYQUEUOSINE REDUCTASE"/>
    <property type="match status" value="1"/>
</dbReference>
<feature type="binding site" evidence="9">
    <location>
        <position position="138"/>
    </location>
    <ligand>
        <name>cob(II)alamin</name>
        <dbReference type="ChEBI" id="CHEBI:16304"/>
    </ligand>
</feature>
<organism evidence="11 12">
    <name type="scientific">Brevibacillus fulvus</name>
    <dbReference type="NCBI Taxonomy" id="1125967"/>
    <lineage>
        <taxon>Bacteria</taxon>
        <taxon>Bacillati</taxon>
        <taxon>Bacillota</taxon>
        <taxon>Bacilli</taxon>
        <taxon>Bacillales</taxon>
        <taxon>Paenibacillaceae</taxon>
        <taxon>Brevibacillus</taxon>
    </lineage>
</organism>
<feature type="binding site" evidence="9">
    <location>
        <position position="162"/>
    </location>
    <ligand>
        <name>cob(II)alamin</name>
        <dbReference type="ChEBI" id="CHEBI:16304"/>
    </ligand>
</feature>
<feature type="binding site" evidence="9">
    <location>
        <position position="61"/>
    </location>
    <ligand>
        <name>cob(II)alamin</name>
        <dbReference type="ChEBI" id="CHEBI:16304"/>
    </ligand>
</feature>
<dbReference type="Pfam" id="PF13484">
    <property type="entry name" value="Fer4_16"/>
    <property type="match status" value="1"/>
</dbReference>
<dbReference type="EC" id="1.17.99.6" evidence="9"/>
<feature type="binding site" evidence="9">
    <location>
        <position position="202"/>
    </location>
    <ligand>
        <name>[4Fe-4S] cluster</name>
        <dbReference type="ChEBI" id="CHEBI:49883"/>
        <label>2</label>
    </ligand>
</feature>
<dbReference type="GO" id="GO:0031419">
    <property type="term" value="F:cobalamin binding"/>
    <property type="evidence" value="ECO:0007669"/>
    <property type="project" value="UniProtKB-KW"/>
</dbReference>
<feature type="binding site" evidence="9">
    <location>
        <position position="198"/>
    </location>
    <ligand>
        <name>[4Fe-4S] cluster</name>
        <dbReference type="ChEBI" id="CHEBI:49883"/>
        <label>1</label>
    </ligand>
</feature>
<keyword evidence="3 9" id="KW-0819">tRNA processing</keyword>
<dbReference type="PROSITE" id="PS51379">
    <property type="entry name" value="4FE4S_FER_2"/>
    <property type="match status" value="1"/>
</dbReference>
<feature type="binding site" evidence="9">
    <location>
        <position position="226"/>
    </location>
    <ligand>
        <name>tRNA</name>
        <dbReference type="ChEBI" id="CHEBI:17843"/>
    </ligand>
</feature>
<dbReference type="GO" id="GO:0005737">
    <property type="term" value="C:cytoplasm"/>
    <property type="evidence" value="ECO:0007669"/>
    <property type="project" value="UniProtKB-SubCell"/>
</dbReference>
<feature type="binding site" evidence="9">
    <location>
        <begin position="143"/>
        <end position="145"/>
    </location>
    <ligand>
        <name>cob(II)alamin</name>
        <dbReference type="ChEBI" id="CHEBI:16304"/>
    </ligand>
</feature>
<evidence type="ECO:0000256" key="4">
    <source>
        <dbReference type="ARBA" id="ARBA00022723"/>
    </source>
</evidence>
<comment type="caution">
    <text evidence="11">The sequence shown here is derived from an EMBL/GenBank/DDBJ whole genome shotgun (WGS) entry which is preliminary data.</text>
</comment>
<dbReference type="Pfam" id="PF08331">
    <property type="entry name" value="QueG_DUF1730"/>
    <property type="match status" value="1"/>
</dbReference>
<dbReference type="RefSeq" id="WP_204518887.1">
    <property type="nucleotide sequence ID" value="NZ_BAABIN010000012.1"/>
</dbReference>
<dbReference type="InterPro" id="IPR013542">
    <property type="entry name" value="QueG_DUF1730"/>
</dbReference>
<dbReference type="NCBIfam" id="TIGR00276">
    <property type="entry name" value="tRNA epoxyqueuosine(34) reductase QueG"/>
    <property type="match status" value="1"/>
</dbReference>
<keyword evidence="7 9" id="KW-0408">Iron</keyword>
<dbReference type="SUPFAM" id="SSF54862">
    <property type="entry name" value="4Fe-4S ferredoxins"/>
    <property type="match status" value="1"/>
</dbReference>
<feature type="binding site" evidence="9">
    <location>
        <position position="301"/>
    </location>
    <ligand>
        <name>tRNA</name>
        <dbReference type="ChEBI" id="CHEBI:17843"/>
    </ligand>
</feature>
<comment type="cofactor">
    <cofactor evidence="9">
        <name>[4Fe-4S] cluster</name>
        <dbReference type="ChEBI" id="CHEBI:49883"/>
    </cofactor>
    <text evidence="9">Binds 2 [4Fe-4S] clusters per monomer.</text>
</comment>
<feature type="binding site" evidence="9">
    <location>
        <position position="251"/>
    </location>
    <ligand>
        <name>[4Fe-4S] cluster</name>
        <dbReference type="ChEBI" id="CHEBI:49883"/>
        <label>1</label>
    </ligand>
</feature>
<feature type="binding site" evidence="9">
    <location>
        <position position="218"/>
    </location>
    <ligand>
        <name>[4Fe-4S] cluster</name>
        <dbReference type="ChEBI" id="CHEBI:49883"/>
        <label>2</label>
    </ligand>
</feature>
<feature type="binding site" evidence="9">
    <location>
        <position position="195"/>
    </location>
    <ligand>
        <name>[4Fe-4S] cluster</name>
        <dbReference type="ChEBI" id="CHEBI:49883"/>
        <label>1</label>
    </ligand>
</feature>
<dbReference type="GO" id="GO:0046872">
    <property type="term" value="F:metal ion binding"/>
    <property type="evidence" value="ECO:0007669"/>
    <property type="project" value="UniProtKB-KW"/>
</dbReference>
<keyword evidence="12" id="KW-1185">Reference proteome</keyword>
<dbReference type="InterPro" id="IPR011989">
    <property type="entry name" value="ARM-like"/>
</dbReference>
<comment type="pathway">
    <text evidence="9">tRNA modification; tRNA-queuosine biosynthesis.</text>
</comment>
<feature type="binding site" evidence="9">
    <location>
        <position position="156"/>
    </location>
    <ligand>
        <name>cob(II)alamin</name>
        <dbReference type="ChEBI" id="CHEBI:16304"/>
    </ligand>
</feature>
<name>A0A938Y0K6_9BACL</name>
<keyword evidence="6 9" id="KW-0560">Oxidoreductase</keyword>
<keyword evidence="8 9" id="KW-0411">Iron-sulfur</keyword>
<sequence length="383" mass="42256">MNSSNYWSQTKQAIIEYAHKIGIDKIGFASAEPFVELKQRLIEHREKGYESGFEEPDLDKRTQPELLLEGAQSLIAIAIAYPSKLENAPKSVPGAYRGLLSRSAWGMDYHQVLRDKLQKLTEYIYQLEPNARVESMVDTGALSDRAVAERAGIGFSGKNCMIITPEFGSWVYLGELLTNLPLPPDTPIDEGCGDCSLCVDSCPTGALVQGGQLNAQKCISFLTQTKGFIPDEYRAKIGNRLYGCDTCQMVCPKNKGKHFNHHPELQPDPEVVKPLLIPLLTMGNKEFKEKFGTSSASWRGKKPIQRNAIIALAHFKDKTAVPDLSKLLHDDPRPVIRGTAAWALGKIGGDEAKAALENAKNKEESAEVLAEIDKGLAFWQSAK</sequence>
<reference evidence="11" key="1">
    <citation type="submission" date="2021-01" db="EMBL/GenBank/DDBJ databases">
        <title>Genomic Encyclopedia of Type Strains, Phase IV (KMG-IV): sequencing the most valuable type-strain genomes for metagenomic binning, comparative biology and taxonomic classification.</title>
        <authorList>
            <person name="Goeker M."/>
        </authorList>
    </citation>
    <scope>NUCLEOTIDE SEQUENCE</scope>
    <source>
        <strain evidence="11">DSM 25523</strain>
    </source>
</reference>
<dbReference type="Gene3D" id="1.25.10.10">
    <property type="entry name" value="Leucine-rich Repeat Variant"/>
    <property type="match status" value="1"/>
</dbReference>
<evidence type="ECO:0000256" key="5">
    <source>
        <dbReference type="ARBA" id="ARBA00022785"/>
    </source>
</evidence>
<feature type="binding site" evidence="9">
    <location>
        <position position="299"/>
    </location>
    <ligand>
        <name>tRNA</name>
        <dbReference type="ChEBI" id="CHEBI:17843"/>
    </ligand>
</feature>
<dbReference type="Proteomes" id="UP000717624">
    <property type="component" value="Unassembled WGS sequence"/>
</dbReference>
<gene>
    <name evidence="9" type="primary">queG</name>
    <name evidence="11" type="ORF">JOD01_002773</name>
</gene>
<feature type="binding site" evidence="9">
    <location>
        <position position="284"/>
    </location>
    <ligand>
        <name>tRNA</name>
        <dbReference type="ChEBI" id="CHEBI:17843"/>
    </ligand>
</feature>
<comment type="function">
    <text evidence="9">Catalyzes the conversion of epoxyqueuosine (oQ) to queuosine (Q), which is a hypermodified base found in the wobble positions of tRNA(Asp), tRNA(Asn), tRNA(His) and tRNA(Tyr).</text>
</comment>
<evidence type="ECO:0000256" key="6">
    <source>
        <dbReference type="ARBA" id="ARBA00023002"/>
    </source>
</evidence>
<feature type="binding site" evidence="9">
    <location>
        <position position="247"/>
    </location>
    <ligand>
        <name>[4Fe-4S] cluster</name>
        <dbReference type="ChEBI" id="CHEBI:49883"/>
        <label>2</label>
    </ligand>
</feature>
<feature type="active site" description="Proton donor" evidence="9">
    <location>
        <position position="138"/>
    </location>
</feature>
<comment type="cofactor">
    <cofactor evidence="9">
        <name>cob(II)alamin</name>
        <dbReference type="ChEBI" id="CHEBI:16304"/>
    </cofactor>
</comment>
<feature type="domain" description="4Fe-4S ferredoxin-type" evidence="10">
    <location>
        <begin position="184"/>
        <end position="212"/>
    </location>
</feature>
<feature type="binding site" evidence="9">
    <location>
        <position position="244"/>
    </location>
    <ligand>
        <name>[4Fe-4S] cluster</name>
        <dbReference type="ChEBI" id="CHEBI:49883"/>
        <label>2</label>
    </ligand>
</feature>
<keyword evidence="1 9" id="KW-0004">4Fe-4S</keyword>
<keyword evidence="9" id="KW-0170">Cobalt</keyword>
<comment type="catalytic activity">
    <reaction evidence="9">
        <text>epoxyqueuosine(34) in tRNA + AH2 = queuosine(34) in tRNA + A + H2O</text>
        <dbReference type="Rhea" id="RHEA:32159"/>
        <dbReference type="Rhea" id="RHEA-COMP:18571"/>
        <dbReference type="Rhea" id="RHEA-COMP:18582"/>
        <dbReference type="ChEBI" id="CHEBI:13193"/>
        <dbReference type="ChEBI" id="CHEBI:15377"/>
        <dbReference type="ChEBI" id="CHEBI:17499"/>
        <dbReference type="ChEBI" id="CHEBI:194431"/>
        <dbReference type="ChEBI" id="CHEBI:194443"/>
        <dbReference type="EC" id="1.17.99.6"/>
    </reaction>
</comment>
<feature type="binding site" evidence="9">
    <location>
        <position position="224"/>
    </location>
    <ligand>
        <name>tRNA</name>
        <dbReference type="ChEBI" id="CHEBI:17843"/>
    </ligand>
</feature>
<dbReference type="EMBL" id="JAFBEB010000010">
    <property type="protein sequence ID" value="MBM7591146.1"/>
    <property type="molecule type" value="Genomic_DNA"/>
</dbReference>
<keyword evidence="4 9" id="KW-0479">Metal-binding</keyword>
<evidence type="ECO:0000256" key="3">
    <source>
        <dbReference type="ARBA" id="ARBA00022694"/>
    </source>
</evidence>
<dbReference type="Gene3D" id="3.30.70.20">
    <property type="match status" value="1"/>
</dbReference>
<feature type="binding site" evidence="9">
    <location>
        <position position="285"/>
    </location>
    <ligand>
        <name>tRNA</name>
        <dbReference type="ChEBI" id="CHEBI:17843"/>
    </ligand>
</feature>
<dbReference type="InterPro" id="IPR017900">
    <property type="entry name" value="4Fe4S_Fe_S_CS"/>
</dbReference>
<dbReference type="HAMAP" id="MF_00916">
    <property type="entry name" value="QueG"/>
    <property type="match status" value="1"/>
</dbReference>
<feature type="binding site" evidence="9">
    <location>
        <position position="173"/>
    </location>
    <ligand>
        <name>cob(II)alamin</name>
        <dbReference type="ChEBI" id="CHEBI:16304"/>
    </ligand>
</feature>
<dbReference type="InterPro" id="IPR004155">
    <property type="entry name" value="PBS_lyase_HEAT"/>
</dbReference>
<dbReference type="Pfam" id="PF13646">
    <property type="entry name" value="HEAT_2"/>
    <property type="match status" value="1"/>
</dbReference>
<dbReference type="PROSITE" id="PS00198">
    <property type="entry name" value="4FE4S_FER_1"/>
    <property type="match status" value="1"/>
</dbReference>
<evidence type="ECO:0000256" key="7">
    <source>
        <dbReference type="ARBA" id="ARBA00023004"/>
    </source>
</evidence>
<dbReference type="InterPro" id="IPR016024">
    <property type="entry name" value="ARM-type_fold"/>
</dbReference>
<dbReference type="GO" id="GO:0052693">
    <property type="term" value="F:epoxyqueuosine reductase activity"/>
    <property type="evidence" value="ECO:0007669"/>
    <property type="project" value="UniProtKB-UniRule"/>
</dbReference>
<dbReference type="SUPFAM" id="SSF48371">
    <property type="entry name" value="ARM repeat"/>
    <property type="match status" value="1"/>
</dbReference>